<reference evidence="1" key="1">
    <citation type="submission" date="2018-12" db="EMBL/GenBank/DDBJ databases">
        <title>Novel natural products biosynthetic potential of the class Ktedonobacteria.</title>
        <authorList>
            <person name="Zheng Y."/>
            <person name="Saitou A."/>
            <person name="Wang C.M."/>
            <person name="Toyoda A."/>
            <person name="Minakuchi Y."/>
            <person name="Sekiguchi Y."/>
            <person name="Ueda K."/>
            <person name="Takano H."/>
            <person name="Sakai Y."/>
            <person name="Yokota A."/>
            <person name="Yabe S."/>
        </authorList>
    </citation>
    <scope>NUCLEOTIDE SEQUENCE</scope>
    <source>
        <strain evidence="1">COM3</strain>
    </source>
</reference>
<name>A0A455SMI2_9CHLR</name>
<dbReference type="AlphaFoldDB" id="A0A455SMI2"/>
<organism evidence="1">
    <name type="scientific">Thermosporothrix sp. COM3</name>
    <dbReference type="NCBI Taxonomy" id="2490863"/>
    <lineage>
        <taxon>Bacteria</taxon>
        <taxon>Bacillati</taxon>
        <taxon>Chloroflexota</taxon>
        <taxon>Ktedonobacteria</taxon>
        <taxon>Ktedonobacterales</taxon>
        <taxon>Thermosporotrichaceae</taxon>
        <taxon>Thermosporothrix</taxon>
    </lineage>
</organism>
<sequence>MKLSQHVEYQPVYLANKAAFERCRAVVAQWKTTNATLTVPGYPLQWNYETARAFIQELSHMYLEYNRVLWNTFHYCRQCGGQCCIAGGSHVRPFDLLAVAFLDRSIPLLSEHITAHRHQCIYLSRQRCSWPDEWRTIKCWSFYCLGGGPWHLGSSLHALRAPIIAELQRVVRAALPAPLRTYEAVHQISFAEYLDDPLHFAEKLQQALFEIFVSPLNEMYPFLDPQSIDGHRLERLRSGLLLDERVAAFLAEATEQIDERPPEVPEGLDISPAQLLADLETLMWIVEGHPAHERQLLSDLHLRYATAPAPEAGEEPTIWYRMRDTLLYLMQRLPTEKL</sequence>
<proteinExistence type="predicted"/>
<evidence type="ECO:0000313" key="1">
    <source>
        <dbReference type="EMBL" id="BBH87405.1"/>
    </source>
</evidence>
<dbReference type="EMBL" id="AP019376">
    <property type="protein sequence ID" value="BBH87405.1"/>
    <property type="molecule type" value="Genomic_DNA"/>
</dbReference>
<protein>
    <submittedName>
        <fullName evidence="1">Uncharacterized protein</fullName>
    </submittedName>
</protein>
<accession>A0A455SMI2</accession>
<gene>
    <name evidence="1" type="ORF">KTC_21560</name>
</gene>